<dbReference type="EMBL" id="JARXRN010000020">
    <property type="protein sequence ID" value="MDH5829796.1"/>
    <property type="molecule type" value="Genomic_DNA"/>
</dbReference>
<dbReference type="RefSeq" id="WP_280600153.1">
    <property type="nucleotide sequence ID" value="NZ_JARXRN010000020.1"/>
</dbReference>
<dbReference type="Proteomes" id="UP001156831">
    <property type="component" value="Unassembled WGS sequence"/>
</dbReference>
<organism evidence="1 2">
    <name type="scientific">Luteimonas rhizosphaericola</name>
    <dbReference type="NCBI Taxonomy" id="3042024"/>
    <lineage>
        <taxon>Bacteria</taxon>
        <taxon>Pseudomonadati</taxon>
        <taxon>Pseudomonadota</taxon>
        <taxon>Gammaproteobacteria</taxon>
        <taxon>Lysobacterales</taxon>
        <taxon>Lysobacteraceae</taxon>
        <taxon>Luteimonas</taxon>
    </lineage>
</organism>
<evidence type="ECO:0000313" key="2">
    <source>
        <dbReference type="Proteomes" id="UP001156831"/>
    </source>
</evidence>
<evidence type="ECO:0000313" key="1">
    <source>
        <dbReference type="EMBL" id="MDH5829796.1"/>
    </source>
</evidence>
<accession>A0ABT6JGI8</accession>
<evidence type="ECO:0008006" key="3">
    <source>
        <dbReference type="Google" id="ProtNLM"/>
    </source>
</evidence>
<sequence length="149" mass="16075">MARTDFGKALHKFAEKVDGGIATVMRKSSIDLLSSIVMKTPVGNPTLWKSKGPPGYVGGRLRASWTVDFDQAVFTATLKPDPSGALTIANGATKLQQWEPGLPIVISTRLPYAPRIEFQGHSGQAPAGMVRVSVAEWHSFVERAARSLD</sequence>
<protein>
    <recommendedName>
        <fullName evidence="3">HK97 gp10 family phage protein</fullName>
    </recommendedName>
</protein>
<name>A0ABT6JGI8_9GAMM</name>
<proteinExistence type="predicted"/>
<gene>
    <name evidence="1" type="ORF">QFW80_04590</name>
</gene>
<reference evidence="1 2" key="1">
    <citation type="submission" date="2023-04" db="EMBL/GenBank/DDBJ databases">
        <title>Luteimonas sp. M1R5S18.</title>
        <authorList>
            <person name="Sun J.-Q."/>
        </authorList>
    </citation>
    <scope>NUCLEOTIDE SEQUENCE [LARGE SCALE GENOMIC DNA]</scope>
    <source>
        <strain evidence="1 2">M1R5S18</strain>
    </source>
</reference>
<comment type="caution">
    <text evidence="1">The sequence shown here is derived from an EMBL/GenBank/DDBJ whole genome shotgun (WGS) entry which is preliminary data.</text>
</comment>
<keyword evidence="2" id="KW-1185">Reference proteome</keyword>